<evidence type="ECO:0000313" key="2">
    <source>
        <dbReference type="Proteomes" id="UP001239085"/>
    </source>
</evidence>
<keyword evidence="2" id="KW-1185">Reference proteome</keyword>
<name>A0ABU0PE08_9MICO</name>
<sequence>MRHGVDKFTAFGDGISDASGAVFAPRVSFFDRVRELGCDLSVGAGCRGGDDVRVDAVADDNHTATSDPESHWWDADLMGGRYPRQRDWGL</sequence>
<accession>A0ABU0PE08</accession>
<proteinExistence type="predicted"/>
<comment type="caution">
    <text evidence="1">The sequence shown here is derived from an EMBL/GenBank/DDBJ whole genome shotgun (WGS) entry which is preliminary data.</text>
</comment>
<evidence type="ECO:0000313" key="1">
    <source>
        <dbReference type="EMBL" id="MDQ0645535.1"/>
    </source>
</evidence>
<organism evidence="1 2">
    <name type="scientific">Microbacterium murale</name>
    <dbReference type="NCBI Taxonomy" id="1081040"/>
    <lineage>
        <taxon>Bacteria</taxon>
        <taxon>Bacillati</taxon>
        <taxon>Actinomycetota</taxon>
        <taxon>Actinomycetes</taxon>
        <taxon>Micrococcales</taxon>
        <taxon>Microbacteriaceae</taxon>
        <taxon>Microbacterium</taxon>
    </lineage>
</organism>
<gene>
    <name evidence="1" type="ORF">QFZ46_003695</name>
</gene>
<dbReference type="Proteomes" id="UP001239085">
    <property type="component" value="Unassembled WGS sequence"/>
</dbReference>
<reference evidence="1 2" key="1">
    <citation type="submission" date="2023-07" db="EMBL/GenBank/DDBJ databases">
        <title>Comparative genomics of wheat-associated soil bacteria to identify genetic determinants of phenazine resistance.</title>
        <authorList>
            <person name="Mouncey N."/>
        </authorList>
    </citation>
    <scope>NUCLEOTIDE SEQUENCE [LARGE SCALE GENOMIC DNA]</scope>
    <source>
        <strain evidence="1 2">W2I7</strain>
    </source>
</reference>
<dbReference type="EMBL" id="JAUSXK010000001">
    <property type="protein sequence ID" value="MDQ0645535.1"/>
    <property type="molecule type" value="Genomic_DNA"/>
</dbReference>
<protein>
    <submittedName>
        <fullName evidence="1">Uncharacterized protein</fullName>
    </submittedName>
</protein>